<dbReference type="InterPro" id="IPR050539">
    <property type="entry name" value="ThrE_Dicarb/AminoAcid_Exp"/>
</dbReference>
<gene>
    <name evidence="10" type="ORF">HZY85_04355</name>
</gene>
<evidence type="ECO:0000256" key="8">
    <source>
        <dbReference type="SAM" id="Phobius"/>
    </source>
</evidence>
<reference evidence="10 11" key="1">
    <citation type="submission" date="2020-07" db="EMBL/GenBank/DDBJ databases">
        <title>MOT database genomes.</title>
        <authorList>
            <person name="Joseph S."/>
            <person name="Aduse-Opoku J."/>
            <person name="Hashim A."/>
            <person name="Wade W."/>
            <person name="Curtis M."/>
        </authorList>
    </citation>
    <scope>NUCLEOTIDE SEQUENCE [LARGE SCALE GENOMIC DNA]</scope>
    <source>
        <strain evidence="10 11">CIP 106318</strain>
    </source>
</reference>
<evidence type="ECO:0000256" key="5">
    <source>
        <dbReference type="ARBA" id="ARBA00022989"/>
    </source>
</evidence>
<feature type="domain" description="Threonine/Serine exporter ThrE" evidence="9">
    <location>
        <begin position="15"/>
        <end position="141"/>
    </location>
</feature>
<feature type="transmembrane region" description="Helical" evidence="8">
    <location>
        <begin position="88"/>
        <end position="106"/>
    </location>
</feature>
<comment type="similarity">
    <text evidence="7">Belongs to the ThrE exporter (TC 2.A.79) family.</text>
</comment>
<keyword evidence="3" id="KW-0997">Cell inner membrane</keyword>
<dbReference type="Proteomes" id="UP000531840">
    <property type="component" value="Unassembled WGS sequence"/>
</dbReference>
<feature type="transmembrane region" description="Helical" evidence="8">
    <location>
        <begin position="126"/>
        <end position="146"/>
    </location>
</feature>
<keyword evidence="5 8" id="KW-1133">Transmembrane helix</keyword>
<evidence type="ECO:0000256" key="1">
    <source>
        <dbReference type="ARBA" id="ARBA00004651"/>
    </source>
</evidence>
<accession>A0ABX2T1B1</accession>
<organism evidence="10 11">
    <name type="scientific">Gemelliphila palaticanis</name>
    <dbReference type="NCBI Taxonomy" id="81950"/>
    <lineage>
        <taxon>Bacteria</taxon>
        <taxon>Bacillati</taxon>
        <taxon>Bacillota</taxon>
        <taxon>Bacilli</taxon>
        <taxon>Bacillales</taxon>
        <taxon>Gemellaceae</taxon>
        <taxon>Gemelliphila</taxon>
    </lineage>
</organism>
<dbReference type="Pfam" id="PF12821">
    <property type="entry name" value="ThrE_2"/>
    <property type="match status" value="1"/>
</dbReference>
<protein>
    <submittedName>
        <fullName evidence="10">Threonine/serine exporter family protein</fullName>
    </submittedName>
</protein>
<comment type="subcellular location">
    <subcellularLocation>
        <location evidence="1">Cell membrane</location>
        <topology evidence="1">Multi-pass membrane protein</topology>
    </subcellularLocation>
</comment>
<evidence type="ECO:0000256" key="6">
    <source>
        <dbReference type="ARBA" id="ARBA00023136"/>
    </source>
</evidence>
<evidence type="ECO:0000256" key="4">
    <source>
        <dbReference type="ARBA" id="ARBA00022692"/>
    </source>
</evidence>
<dbReference type="InterPro" id="IPR024528">
    <property type="entry name" value="ThrE_2"/>
</dbReference>
<evidence type="ECO:0000256" key="2">
    <source>
        <dbReference type="ARBA" id="ARBA00022475"/>
    </source>
</evidence>
<sequence length="156" mass="17235">MGEFSYNFGYLLLQFSLGFIVTFAFAIFFNAPKRSLLDCSLIGTSGWFVFIFVKYITSDVVIGTFAGAILVGLLSGNSSKRLRMPATVFIYTGVIPLVPGYGMYYTMQHFVTKHYAEAAKIGVDTVLQAGAIAMGILIASVFSDSIKRVKIQRRRK</sequence>
<keyword evidence="4 8" id="KW-0812">Transmembrane</keyword>
<evidence type="ECO:0000256" key="3">
    <source>
        <dbReference type="ARBA" id="ARBA00022519"/>
    </source>
</evidence>
<comment type="caution">
    <text evidence="10">The sequence shown here is derived from an EMBL/GenBank/DDBJ whole genome shotgun (WGS) entry which is preliminary data.</text>
</comment>
<keyword evidence="6 8" id="KW-0472">Membrane</keyword>
<evidence type="ECO:0000256" key="7">
    <source>
        <dbReference type="ARBA" id="ARBA00034125"/>
    </source>
</evidence>
<dbReference type="RefSeq" id="WP_179941213.1">
    <property type="nucleotide sequence ID" value="NZ_JACBYF010000006.1"/>
</dbReference>
<keyword evidence="2" id="KW-1003">Cell membrane</keyword>
<feature type="transmembrane region" description="Helical" evidence="8">
    <location>
        <begin position="60"/>
        <end position="76"/>
    </location>
</feature>
<evidence type="ECO:0000313" key="11">
    <source>
        <dbReference type="Proteomes" id="UP000531840"/>
    </source>
</evidence>
<dbReference type="PANTHER" id="PTHR34390:SF1">
    <property type="entry name" value="SUCCINATE TRANSPORTER SUBUNIT YJJB-RELATED"/>
    <property type="match status" value="1"/>
</dbReference>
<feature type="transmembrane region" description="Helical" evidence="8">
    <location>
        <begin position="6"/>
        <end position="29"/>
    </location>
</feature>
<evidence type="ECO:0000259" key="9">
    <source>
        <dbReference type="Pfam" id="PF12821"/>
    </source>
</evidence>
<dbReference type="PANTHER" id="PTHR34390">
    <property type="entry name" value="UPF0442 PROTEIN YJJB-RELATED"/>
    <property type="match status" value="1"/>
</dbReference>
<proteinExistence type="inferred from homology"/>
<name>A0ABX2T1B1_9BACL</name>
<dbReference type="EMBL" id="JACBYF010000006">
    <property type="protein sequence ID" value="NYS47427.1"/>
    <property type="molecule type" value="Genomic_DNA"/>
</dbReference>
<keyword evidence="11" id="KW-1185">Reference proteome</keyword>
<evidence type="ECO:0000313" key="10">
    <source>
        <dbReference type="EMBL" id="NYS47427.1"/>
    </source>
</evidence>